<dbReference type="EMBL" id="CAKOAT010550709">
    <property type="protein sequence ID" value="CAH8382294.1"/>
    <property type="molecule type" value="Genomic_DNA"/>
</dbReference>
<sequence>MMVRAENREMELREAMFDCLKGEKISQHHYHDESFIGEFNHLIDGYVKKLTHRIEILKANGESVPLNAAATDASAPVVGDVNQVVVGFEGSVSNPTEVYDHMPQYDDMDMSVNEQAGSSSDHVPNQNMNNQEQFQYQTPSNLNLYDHTHPRFYGSNHGVNMNRQVPFQYQTSTLCDQNQPRFYGSSQDMNTCLSHDHGMNQPRFYGSSQDINTSLTHGQGMNQPRFYGSSQDMNTGLTHDQGMNQPRF</sequence>
<organism evidence="2 3">
    <name type="scientific">Eruca vesicaria subsp. sativa</name>
    <name type="common">Garden rocket</name>
    <name type="synonym">Eruca sativa</name>
    <dbReference type="NCBI Taxonomy" id="29727"/>
    <lineage>
        <taxon>Eukaryota</taxon>
        <taxon>Viridiplantae</taxon>
        <taxon>Streptophyta</taxon>
        <taxon>Embryophyta</taxon>
        <taxon>Tracheophyta</taxon>
        <taxon>Spermatophyta</taxon>
        <taxon>Magnoliopsida</taxon>
        <taxon>eudicotyledons</taxon>
        <taxon>Gunneridae</taxon>
        <taxon>Pentapetalae</taxon>
        <taxon>rosids</taxon>
        <taxon>malvids</taxon>
        <taxon>Brassicales</taxon>
        <taxon>Brassicaceae</taxon>
        <taxon>Brassiceae</taxon>
        <taxon>Eruca</taxon>
    </lineage>
</organism>
<reference evidence="2 3" key="1">
    <citation type="submission" date="2022-03" db="EMBL/GenBank/DDBJ databases">
        <authorList>
            <person name="Macdonald S."/>
            <person name="Ahmed S."/>
            <person name="Newling K."/>
        </authorList>
    </citation>
    <scope>NUCLEOTIDE SEQUENCE [LARGE SCALE GENOMIC DNA]</scope>
</reference>
<protein>
    <submittedName>
        <fullName evidence="2">Uncharacterized protein</fullName>
    </submittedName>
</protein>
<name>A0ABC8LF83_ERUVS</name>
<dbReference type="AlphaFoldDB" id="A0ABC8LF83"/>
<keyword evidence="3" id="KW-1185">Reference proteome</keyword>
<evidence type="ECO:0000256" key="1">
    <source>
        <dbReference type="SAM" id="MobiDB-lite"/>
    </source>
</evidence>
<accession>A0ABC8LF83</accession>
<gene>
    <name evidence="2" type="ORF">ERUC_LOCUS34777</name>
</gene>
<proteinExistence type="predicted"/>
<evidence type="ECO:0000313" key="2">
    <source>
        <dbReference type="EMBL" id="CAH8382294.1"/>
    </source>
</evidence>
<feature type="region of interest" description="Disordered" evidence="1">
    <location>
        <begin position="228"/>
        <end position="248"/>
    </location>
</feature>
<dbReference type="Proteomes" id="UP001642260">
    <property type="component" value="Unassembled WGS sequence"/>
</dbReference>
<comment type="caution">
    <text evidence="2">The sequence shown here is derived from an EMBL/GenBank/DDBJ whole genome shotgun (WGS) entry which is preliminary data.</text>
</comment>
<evidence type="ECO:0000313" key="3">
    <source>
        <dbReference type="Proteomes" id="UP001642260"/>
    </source>
</evidence>